<protein>
    <submittedName>
        <fullName evidence="1">Uncharacterized protein</fullName>
    </submittedName>
</protein>
<dbReference type="EMBL" id="BJYG01000006">
    <property type="protein sequence ID" value="GEN62470.1"/>
    <property type="molecule type" value="Genomic_DNA"/>
</dbReference>
<evidence type="ECO:0000313" key="1">
    <source>
        <dbReference type="EMBL" id="GEN62470.1"/>
    </source>
</evidence>
<dbReference type="AlphaFoldDB" id="A0A511XHP4"/>
<proteinExistence type="predicted"/>
<dbReference type="Proteomes" id="UP000321746">
    <property type="component" value="Unassembled WGS sequence"/>
</dbReference>
<reference evidence="1 2" key="1">
    <citation type="submission" date="2019-07" db="EMBL/GenBank/DDBJ databases">
        <title>Whole genome shotgun sequence of Acetobacter oeni NBRC 105207.</title>
        <authorList>
            <person name="Hosoyama A."/>
            <person name="Uohara A."/>
            <person name="Ohji S."/>
            <person name="Ichikawa N."/>
        </authorList>
    </citation>
    <scope>NUCLEOTIDE SEQUENCE [LARGE SCALE GENOMIC DNA]</scope>
    <source>
        <strain evidence="1 2">NBRC 105207</strain>
    </source>
</reference>
<keyword evidence="2" id="KW-1185">Reference proteome</keyword>
<comment type="caution">
    <text evidence="1">The sequence shown here is derived from an EMBL/GenBank/DDBJ whole genome shotgun (WGS) entry which is preliminary data.</text>
</comment>
<sequence>MMIPTGAGCIVPAVGASVYSEGDEELHAVSVTAMVAISEVTSAILVKDARRPGRQARERRMEREVISMA</sequence>
<evidence type="ECO:0000313" key="2">
    <source>
        <dbReference type="Proteomes" id="UP000321746"/>
    </source>
</evidence>
<accession>A0A511XHP4</accession>
<gene>
    <name evidence="1" type="ORF">AOE01nite_06940</name>
</gene>
<name>A0A511XHP4_9PROT</name>
<organism evidence="1 2">
    <name type="scientific">Acetobacter oeni</name>
    <dbReference type="NCBI Taxonomy" id="304077"/>
    <lineage>
        <taxon>Bacteria</taxon>
        <taxon>Pseudomonadati</taxon>
        <taxon>Pseudomonadota</taxon>
        <taxon>Alphaproteobacteria</taxon>
        <taxon>Acetobacterales</taxon>
        <taxon>Acetobacteraceae</taxon>
        <taxon>Acetobacter</taxon>
    </lineage>
</organism>